<reference evidence="2" key="1">
    <citation type="journal article" date="2022" name="Mol. Ecol. Resour.">
        <title>The genomes of chicory, endive, great burdock and yacon provide insights into Asteraceae palaeo-polyploidization history and plant inulin production.</title>
        <authorList>
            <person name="Fan W."/>
            <person name="Wang S."/>
            <person name="Wang H."/>
            <person name="Wang A."/>
            <person name="Jiang F."/>
            <person name="Liu H."/>
            <person name="Zhao H."/>
            <person name="Xu D."/>
            <person name="Zhang Y."/>
        </authorList>
    </citation>
    <scope>NUCLEOTIDE SEQUENCE [LARGE SCALE GENOMIC DNA]</scope>
    <source>
        <strain evidence="2">cv. Niubang</strain>
    </source>
</reference>
<accession>A0ACB9EI76</accession>
<organism evidence="1 2">
    <name type="scientific">Arctium lappa</name>
    <name type="common">Greater burdock</name>
    <name type="synonym">Lappa major</name>
    <dbReference type="NCBI Taxonomy" id="4217"/>
    <lineage>
        <taxon>Eukaryota</taxon>
        <taxon>Viridiplantae</taxon>
        <taxon>Streptophyta</taxon>
        <taxon>Embryophyta</taxon>
        <taxon>Tracheophyta</taxon>
        <taxon>Spermatophyta</taxon>
        <taxon>Magnoliopsida</taxon>
        <taxon>eudicotyledons</taxon>
        <taxon>Gunneridae</taxon>
        <taxon>Pentapetalae</taxon>
        <taxon>asterids</taxon>
        <taxon>campanulids</taxon>
        <taxon>Asterales</taxon>
        <taxon>Asteraceae</taxon>
        <taxon>Carduoideae</taxon>
        <taxon>Cardueae</taxon>
        <taxon>Arctiinae</taxon>
        <taxon>Arctium</taxon>
    </lineage>
</organism>
<sequence>MSCYCNSIWIWSSSILVLHRFSMLCRFFSKYDLFHSACPSPSLSRPVLPATTMNVVTGILSSSPQILPHFPARWDLYGSSFTFDYVYGSIGFPTPQSFDDCVVPLAILKEEVFDLFESNSMVYSKVEGMENQQGLLGLLFK</sequence>
<comment type="caution">
    <text evidence="1">The sequence shown here is derived from an EMBL/GenBank/DDBJ whole genome shotgun (WGS) entry which is preliminary data.</text>
</comment>
<dbReference type="EMBL" id="CM042048">
    <property type="protein sequence ID" value="KAI3758505.1"/>
    <property type="molecule type" value="Genomic_DNA"/>
</dbReference>
<reference evidence="1 2" key="2">
    <citation type="journal article" date="2022" name="Mol. Ecol. Resour.">
        <title>The genomes of chicory, endive, great burdock and yacon provide insights into Asteraceae paleo-polyploidization history and plant inulin production.</title>
        <authorList>
            <person name="Fan W."/>
            <person name="Wang S."/>
            <person name="Wang H."/>
            <person name="Wang A."/>
            <person name="Jiang F."/>
            <person name="Liu H."/>
            <person name="Zhao H."/>
            <person name="Xu D."/>
            <person name="Zhang Y."/>
        </authorList>
    </citation>
    <scope>NUCLEOTIDE SEQUENCE [LARGE SCALE GENOMIC DNA]</scope>
    <source>
        <strain evidence="2">cv. Niubang</strain>
    </source>
</reference>
<evidence type="ECO:0000313" key="2">
    <source>
        <dbReference type="Proteomes" id="UP001055879"/>
    </source>
</evidence>
<protein>
    <submittedName>
        <fullName evidence="1">Uncharacterized protein</fullName>
    </submittedName>
</protein>
<name>A0ACB9EI76_ARCLA</name>
<gene>
    <name evidence="1" type="ORF">L6452_06070</name>
</gene>
<proteinExistence type="predicted"/>
<evidence type="ECO:0000313" key="1">
    <source>
        <dbReference type="EMBL" id="KAI3758505.1"/>
    </source>
</evidence>
<keyword evidence="2" id="KW-1185">Reference proteome</keyword>
<dbReference type="Proteomes" id="UP001055879">
    <property type="component" value="Linkage Group LG02"/>
</dbReference>